<feature type="transmembrane region" description="Helical" evidence="9">
    <location>
        <begin position="91"/>
        <end position="111"/>
    </location>
</feature>
<dbReference type="InterPro" id="IPR055558">
    <property type="entry name" value="DUF7134"/>
</dbReference>
<keyword evidence="7 12" id="KW-0067">ATP-binding</keyword>
<dbReference type="Pfam" id="PF07730">
    <property type="entry name" value="HisKA_3"/>
    <property type="match status" value="1"/>
</dbReference>
<reference evidence="12 13" key="1">
    <citation type="submission" date="2019-06" db="EMBL/GenBank/DDBJ databases">
        <title>Complete genome of Microbacterium foliorum M2.</title>
        <authorList>
            <person name="Cao G."/>
        </authorList>
    </citation>
    <scope>NUCLEOTIDE SEQUENCE [LARGE SCALE GENOMIC DNA]</scope>
    <source>
        <strain evidence="12 13">M2</strain>
    </source>
</reference>
<dbReference type="PANTHER" id="PTHR24421">
    <property type="entry name" value="NITRATE/NITRITE SENSOR PROTEIN NARX-RELATED"/>
    <property type="match status" value="1"/>
</dbReference>
<evidence type="ECO:0000259" key="10">
    <source>
        <dbReference type="Pfam" id="PF07730"/>
    </source>
</evidence>
<accession>A0A4Y5YSE2</accession>
<gene>
    <name evidence="12" type="ORF">FIV50_12420</name>
</gene>
<dbReference type="GO" id="GO:0016020">
    <property type="term" value="C:membrane"/>
    <property type="evidence" value="ECO:0007669"/>
    <property type="project" value="InterPro"/>
</dbReference>
<keyword evidence="4" id="KW-0808">Transferase</keyword>
<evidence type="ECO:0000256" key="2">
    <source>
        <dbReference type="ARBA" id="ARBA00012438"/>
    </source>
</evidence>
<feature type="transmembrane region" description="Helical" evidence="9">
    <location>
        <begin position="160"/>
        <end position="180"/>
    </location>
</feature>
<evidence type="ECO:0000256" key="3">
    <source>
        <dbReference type="ARBA" id="ARBA00022553"/>
    </source>
</evidence>
<evidence type="ECO:0000256" key="8">
    <source>
        <dbReference type="ARBA" id="ARBA00023012"/>
    </source>
</evidence>
<feature type="transmembrane region" description="Helical" evidence="9">
    <location>
        <begin position="62"/>
        <end position="84"/>
    </location>
</feature>
<dbReference type="InterPro" id="IPR011712">
    <property type="entry name" value="Sig_transdc_His_kin_sub3_dim/P"/>
</dbReference>
<keyword evidence="3" id="KW-0597">Phosphoprotein</keyword>
<feature type="transmembrane region" description="Helical" evidence="9">
    <location>
        <begin position="131"/>
        <end position="153"/>
    </location>
</feature>
<evidence type="ECO:0000256" key="6">
    <source>
        <dbReference type="ARBA" id="ARBA00022777"/>
    </source>
</evidence>
<dbReference type="Proteomes" id="UP000316125">
    <property type="component" value="Chromosome"/>
</dbReference>
<keyword evidence="9" id="KW-1133">Transmembrane helix</keyword>
<feature type="transmembrane region" description="Helical" evidence="9">
    <location>
        <begin position="35"/>
        <end position="56"/>
    </location>
</feature>
<dbReference type="GO" id="GO:0000155">
    <property type="term" value="F:phosphorelay sensor kinase activity"/>
    <property type="evidence" value="ECO:0007669"/>
    <property type="project" value="InterPro"/>
</dbReference>
<feature type="domain" description="DUF7134" evidence="11">
    <location>
        <begin position="26"/>
        <end position="146"/>
    </location>
</feature>
<evidence type="ECO:0000313" key="13">
    <source>
        <dbReference type="Proteomes" id="UP000316125"/>
    </source>
</evidence>
<dbReference type="GO" id="GO:0005524">
    <property type="term" value="F:ATP binding"/>
    <property type="evidence" value="ECO:0007669"/>
    <property type="project" value="UniProtKB-KW"/>
</dbReference>
<evidence type="ECO:0000256" key="9">
    <source>
        <dbReference type="SAM" id="Phobius"/>
    </source>
</evidence>
<feature type="domain" description="Signal transduction histidine kinase subgroup 3 dimerisation and phosphoacceptor" evidence="10">
    <location>
        <begin position="214"/>
        <end position="277"/>
    </location>
</feature>
<organism evidence="12 13">
    <name type="scientific">Microbacterium foliorum</name>
    <dbReference type="NCBI Taxonomy" id="104336"/>
    <lineage>
        <taxon>Bacteria</taxon>
        <taxon>Bacillati</taxon>
        <taxon>Actinomycetota</taxon>
        <taxon>Actinomycetes</taxon>
        <taxon>Micrococcales</taxon>
        <taxon>Microbacteriaceae</taxon>
        <taxon>Microbacterium</taxon>
    </lineage>
</organism>
<dbReference type="Pfam" id="PF23539">
    <property type="entry name" value="DUF7134"/>
    <property type="match status" value="1"/>
</dbReference>
<keyword evidence="5" id="KW-0547">Nucleotide-binding</keyword>
<comment type="catalytic activity">
    <reaction evidence="1">
        <text>ATP + protein L-histidine = ADP + protein N-phospho-L-histidine.</text>
        <dbReference type="EC" id="2.7.13.3"/>
    </reaction>
</comment>
<dbReference type="EC" id="2.7.13.3" evidence="2"/>
<keyword evidence="8" id="KW-0902">Two-component regulatory system</keyword>
<dbReference type="Gene3D" id="3.30.565.10">
    <property type="entry name" value="Histidine kinase-like ATPase, C-terminal domain"/>
    <property type="match status" value="1"/>
</dbReference>
<dbReference type="Gene3D" id="1.20.5.1930">
    <property type="match status" value="1"/>
</dbReference>
<dbReference type="CDD" id="cd16917">
    <property type="entry name" value="HATPase_UhpB-NarQ-NarX-like"/>
    <property type="match status" value="1"/>
</dbReference>
<keyword evidence="6" id="KW-0418">Kinase</keyword>
<evidence type="ECO:0000256" key="4">
    <source>
        <dbReference type="ARBA" id="ARBA00022679"/>
    </source>
</evidence>
<evidence type="ECO:0000259" key="11">
    <source>
        <dbReference type="Pfam" id="PF23539"/>
    </source>
</evidence>
<name>A0A4Y5YSE2_9MICO</name>
<dbReference type="EMBL" id="CP041040">
    <property type="protein sequence ID" value="QDE35518.1"/>
    <property type="molecule type" value="Genomic_DNA"/>
</dbReference>
<dbReference type="InterPro" id="IPR036890">
    <property type="entry name" value="HATPase_C_sf"/>
</dbReference>
<dbReference type="RefSeq" id="WP_140037700.1">
    <property type="nucleotide sequence ID" value="NZ_CP041040.1"/>
</dbReference>
<dbReference type="PANTHER" id="PTHR24421:SF10">
    <property type="entry name" value="NITRATE_NITRITE SENSOR PROTEIN NARQ"/>
    <property type="match status" value="1"/>
</dbReference>
<proteinExistence type="predicted"/>
<keyword evidence="9" id="KW-0472">Membrane</keyword>
<evidence type="ECO:0000256" key="5">
    <source>
        <dbReference type="ARBA" id="ARBA00022741"/>
    </source>
</evidence>
<protein>
    <recommendedName>
        <fullName evidence="2">histidine kinase</fullName>
        <ecNumber evidence="2">2.7.13.3</ecNumber>
    </recommendedName>
</protein>
<keyword evidence="9" id="KW-0812">Transmembrane</keyword>
<evidence type="ECO:0000256" key="7">
    <source>
        <dbReference type="ARBA" id="ARBA00022840"/>
    </source>
</evidence>
<evidence type="ECO:0000313" key="12">
    <source>
        <dbReference type="EMBL" id="QDE35518.1"/>
    </source>
</evidence>
<sequence>MTRTRSRSTSVREDEGLRLPRPPGVLRRFWARHPVVADVLIALVCLLLSLVPAGVITRDLPMPLAIGVAILVPASVVAACATLLWRRRRPLVPFVASFALEAAFLFALQPIGSPLLLVTCYSLAVYRSSRAAWTGFGIALASLAAFGGLLVLSGVITLQIAANAVIMSLVLGLIGTLIGVNVGGRKRYLAAVIDRSRQLLVERDQQAQLAAAGERARIAREMHDIVSHSLTVIVALSEGAAATPDPTQARSAASSAAETARSALTEMRAMLGVLRADDSPLPLAPLEPTPPQETVAAAQRAGFPVSLSVTGAASLSPALAHAVGRIVQEGVTNAMRHAPAATSIEVRLVHAADAVTIEIANDGVIGSVGSSGFGLRGLAERSAHSGGTITSEPVDGGRWMLRAELPTTSPAVTDGDPKERP</sequence>
<dbReference type="AlphaFoldDB" id="A0A4Y5YSE2"/>
<dbReference type="InterPro" id="IPR050482">
    <property type="entry name" value="Sensor_HK_TwoCompSys"/>
</dbReference>
<evidence type="ECO:0000256" key="1">
    <source>
        <dbReference type="ARBA" id="ARBA00000085"/>
    </source>
</evidence>
<dbReference type="GO" id="GO:0046983">
    <property type="term" value="F:protein dimerization activity"/>
    <property type="evidence" value="ECO:0007669"/>
    <property type="project" value="InterPro"/>
</dbReference>
<dbReference type="OrthoDB" id="227596at2"/>
<dbReference type="SUPFAM" id="SSF55874">
    <property type="entry name" value="ATPase domain of HSP90 chaperone/DNA topoisomerase II/histidine kinase"/>
    <property type="match status" value="1"/>
</dbReference>